<evidence type="ECO:0008006" key="4">
    <source>
        <dbReference type="Google" id="ProtNLM"/>
    </source>
</evidence>
<dbReference type="EMBL" id="KN847045">
    <property type="protein sequence ID" value="KIW24856.1"/>
    <property type="molecule type" value="Genomic_DNA"/>
</dbReference>
<dbReference type="Proteomes" id="UP000054466">
    <property type="component" value="Unassembled WGS sequence"/>
</dbReference>
<dbReference type="RefSeq" id="XP_016245072.1">
    <property type="nucleotide sequence ID" value="XM_016397881.1"/>
</dbReference>
<evidence type="ECO:0000313" key="2">
    <source>
        <dbReference type="EMBL" id="KIW24856.1"/>
    </source>
</evidence>
<evidence type="ECO:0000256" key="1">
    <source>
        <dbReference type="SAM" id="MobiDB-lite"/>
    </source>
</evidence>
<dbReference type="GeneID" id="27349738"/>
<evidence type="ECO:0000313" key="3">
    <source>
        <dbReference type="Proteomes" id="UP000054466"/>
    </source>
</evidence>
<name>A0A0D1ZAX1_9EURO</name>
<dbReference type="AlphaFoldDB" id="A0A0D1ZAX1"/>
<gene>
    <name evidence="2" type="ORF">PV07_10544</name>
</gene>
<sequence>MKDSLYLQQPNTKIMILKARQSDTQKDMDLRPPQAGRLEKRRKRFQSPTGVGSNNGIKRLRSTQSSKNDGDSSELESLQSLASGEDSDDFSEYRPSTDSEYSSDGHANAPSAIRYCGLVIRKGQFVFVKNDSPEDWIARVEKFHRKQRKLYVRWMKEDGPEIVMGDGYAWLSVNTIQDIAEVERRVTDPDTEERWVHKVPVQPASLSPTGDQQKLLQTVWAEETILRHTPSLDCCLAGTAICPLAGDDPEGDRNLVRPRTTKIKLAPFRPCASREGSLPSLWDAVGDYRDNHPGLRCAEV</sequence>
<feature type="region of interest" description="Disordered" evidence="1">
    <location>
        <begin position="16"/>
        <end position="107"/>
    </location>
</feature>
<feature type="compositionally biased region" description="Low complexity" evidence="1">
    <location>
        <begin position="75"/>
        <end position="84"/>
    </location>
</feature>
<feature type="compositionally biased region" description="Basic and acidic residues" evidence="1">
    <location>
        <begin position="20"/>
        <end position="30"/>
    </location>
</feature>
<dbReference type="HOGENOM" id="CLU_927502_0_0_1"/>
<accession>A0A0D1ZAX1</accession>
<protein>
    <recommendedName>
        <fullName evidence="4">BAH domain-containing protein</fullName>
    </recommendedName>
</protein>
<reference evidence="2 3" key="1">
    <citation type="submission" date="2015-01" db="EMBL/GenBank/DDBJ databases">
        <title>The Genome Sequence of Cladophialophora immunda CBS83496.</title>
        <authorList>
            <consortium name="The Broad Institute Genomics Platform"/>
            <person name="Cuomo C."/>
            <person name="de Hoog S."/>
            <person name="Gorbushina A."/>
            <person name="Stielow B."/>
            <person name="Teixiera M."/>
            <person name="Abouelleil A."/>
            <person name="Chapman S.B."/>
            <person name="Priest M."/>
            <person name="Young S.K."/>
            <person name="Wortman J."/>
            <person name="Nusbaum C."/>
            <person name="Birren B."/>
        </authorList>
    </citation>
    <scope>NUCLEOTIDE SEQUENCE [LARGE SCALE GENOMIC DNA]</scope>
    <source>
        <strain evidence="2 3">CBS 83496</strain>
    </source>
</reference>
<organism evidence="2 3">
    <name type="scientific">Cladophialophora immunda</name>
    <dbReference type="NCBI Taxonomy" id="569365"/>
    <lineage>
        <taxon>Eukaryota</taxon>
        <taxon>Fungi</taxon>
        <taxon>Dikarya</taxon>
        <taxon>Ascomycota</taxon>
        <taxon>Pezizomycotina</taxon>
        <taxon>Eurotiomycetes</taxon>
        <taxon>Chaetothyriomycetidae</taxon>
        <taxon>Chaetothyriales</taxon>
        <taxon>Herpotrichiellaceae</taxon>
        <taxon>Cladophialophora</taxon>
    </lineage>
</organism>
<dbReference type="VEuPathDB" id="FungiDB:PV07_10544"/>
<proteinExistence type="predicted"/>
<keyword evidence="3" id="KW-1185">Reference proteome</keyword>
<feature type="compositionally biased region" description="Polar residues" evidence="1">
    <location>
        <begin position="46"/>
        <end position="67"/>
    </location>
</feature>